<dbReference type="Pfam" id="PF17921">
    <property type="entry name" value="Integrase_H2C2"/>
    <property type="match status" value="1"/>
</dbReference>
<feature type="compositionally biased region" description="Basic and acidic residues" evidence="2">
    <location>
        <begin position="802"/>
        <end position="812"/>
    </location>
</feature>
<dbReference type="CDD" id="cd09274">
    <property type="entry name" value="RNase_HI_RT_Ty3"/>
    <property type="match status" value="1"/>
</dbReference>
<reference evidence="5" key="2">
    <citation type="submission" date="2022-01" db="EMBL/GenBank/DDBJ databases">
        <authorList>
            <person name="Yamashiro T."/>
            <person name="Shiraishi A."/>
            <person name="Satake H."/>
            <person name="Nakayama K."/>
        </authorList>
    </citation>
    <scope>NUCLEOTIDE SEQUENCE</scope>
</reference>
<feature type="domain" description="Integrase zinc-binding" evidence="4">
    <location>
        <begin position="335"/>
        <end position="386"/>
    </location>
</feature>
<dbReference type="SUPFAM" id="SSF56672">
    <property type="entry name" value="DNA/RNA polymerases"/>
    <property type="match status" value="1"/>
</dbReference>
<reference evidence="5" key="1">
    <citation type="journal article" date="2022" name="Int. J. Mol. Sci.">
        <title>Draft Genome of Tanacetum Coccineum: Genomic Comparison of Closely Related Tanacetum-Family Plants.</title>
        <authorList>
            <person name="Yamashiro T."/>
            <person name="Shiraishi A."/>
            <person name="Nakayama K."/>
            <person name="Satake H."/>
        </authorList>
    </citation>
    <scope>NUCLEOTIDE SEQUENCE</scope>
</reference>
<evidence type="ECO:0000259" key="4">
    <source>
        <dbReference type="Pfam" id="PF17921"/>
    </source>
</evidence>
<evidence type="ECO:0000313" key="5">
    <source>
        <dbReference type="EMBL" id="GJT44079.1"/>
    </source>
</evidence>
<dbReference type="GO" id="GO:0003964">
    <property type="term" value="F:RNA-directed DNA polymerase activity"/>
    <property type="evidence" value="ECO:0007669"/>
    <property type="project" value="UniProtKB-KW"/>
</dbReference>
<evidence type="ECO:0000256" key="2">
    <source>
        <dbReference type="SAM" id="MobiDB-lite"/>
    </source>
</evidence>
<dbReference type="InterPro" id="IPR043128">
    <property type="entry name" value="Rev_trsase/Diguanyl_cyclase"/>
</dbReference>
<dbReference type="PANTHER" id="PTHR37984">
    <property type="entry name" value="PROTEIN CBG26694"/>
    <property type="match status" value="1"/>
</dbReference>
<keyword evidence="6" id="KW-1185">Reference proteome</keyword>
<keyword evidence="5" id="KW-0548">Nucleotidyltransferase</keyword>
<feature type="domain" description="Reverse transcriptase/retrotransposon-derived protein RNase H-like" evidence="3">
    <location>
        <begin position="214"/>
        <end position="307"/>
    </location>
</feature>
<accession>A0ABQ5E3R9</accession>
<dbReference type="Proteomes" id="UP001151760">
    <property type="component" value="Unassembled WGS sequence"/>
</dbReference>
<gene>
    <name evidence="5" type="ORF">Tco_0952794</name>
</gene>
<keyword evidence="5" id="KW-0695">RNA-directed DNA polymerase</keyword>
<dbReference type="Pfam" id="PF17919">
    <property type="entry name" value="RT_RNaseH_2"/>
    <property type="match status" value="1"/>
</dbReference>
<dbReference type="Gene3D" id="1.10.340.70">
    <property type="match status" value="1"/>
</dbReference>
<dbReference type="EMBL" id="BQNB010015783">
    <property type="protein sequence ID" value="GJT44079.1"/>
    <property type="molecule type" value="Genomic_DNA"/>
</dbReference>
<dbReference type="InterPro" id="IPR041588">
    <property type="entry name" value="Integrase_H2C2"/>
</dbReference>
<dbReference type="InterPro" id="IPR050951">
    <property type="entry name" value="Retrovirus_Pol_polyprotein"/>
</dbReference>
<feature type="region of interest" description="Disordered" evidence="2">
    <location>
        <begin position="802"/>
        <end position="843"/>
    </location>
</feature>
<protein>
    <submittedName>
        <fullName evidence="5">Reverse transcriptase domain-containing protein</fullName>
    </submittedName>
</protein>
<sequence length="1023" mass="116025">MSFMTGTLLDPFHFSYLKRRLTTEEIVNKFIEEGKWEHEKMDAFIREFRTTNELLPKERNNTLSELEFEIYGLSRAINKAQMVGCEAKGVTTKRGKSTTEPIGDLNGAERYRDMRVSGRGRAGEEARGGRLQRELKPELWWGVQRVEMGRWSELTYDESRRALESDVIFDRRIGINKIRQFLGLAGYYRWFIEGFSKIAKPMTKLTQKSVKFDWGEKEEASFQMLKQKLHSAPILALPEGSENFVVYCDASHKGLGAVLMQKEKVIAYASSQLKIHEKNYTIYDLELGTVVFALKMWRHYLYGTNCEIRYHPGKENVVAEERKEENYKAEDLCVVIMHESHKSKYSIHPESEKMYHDLKKLYWWPNMKAEIVTYVSKCLTYAKAKAEHQNPFGLLVQLEISQWKWENITMDFVTKLPETLTSQDTIWLLIKEISTSSNINYHHLEMNEVLFSEEVAVLKREVACKDYEINVLKSEFEKVKQEKEGIEFKIEKFDKSLKDLDKLLGSQITDKSKKGLGYSAVPPPHSLIYNRPKKLDLSYSGLDEFKELKFKGYGFENSKQESNVVYDQKLDDSKENSNDSLVKEQVSKDTSSFVESSLNVDKETVFPVDKKVESVKLKNHEKPVKKLVTYAEMYRSQIPRGNQSNWNGQKSIQLGSDFVMYNKACFICGSFNHVQAQINTIKGKGCIINKRFTHKVNTAKAQVVNTARPQAVNIARPKAVKTTRPNSVVVNTVRVNQANAIKASACWVGQALQDVKDLLNWMSRHMMGPNLCGSVLNGATSELLDVDIGELKFAADDQKQVEYGLDNKNDEKDNSDDDSSPKEVNAAGQHVTTASPTLEATHVGDEAVHKELGDRMERGISLGSGLKCQDTIIGGVDAHTSFGATDKRQSLSMVIVSYKPFVDKKRRDHHGSSIRSDFTGRLLDGIDYVLDLEKVNDAQAKEIAGLKKRGRIKIVDETQGRLDDAEMFDIDDLHDDEVSTSVEDSAAPTIPVTTTDKGVTAAKIDEITPTSAPTIVIDELTLA</sequence>
<name>A0ABQ5E3R9_9ASTR</name>
<comment type="caution">
    <text evidence="5">The sequence shown here is derived from an EMBL/GenBank/DDBJ whole genome shotgun (WGS) entry which is preliminary data.</text>
</comment>
<keyword evidence="5" id="KW-0808">Transferase</keyword>
<dbReference type="InterPro" id="IPR041577">
    <property type="entry name" value="RT_RNaseH_2"/>
</dbReference>
<keyword evidence="1" id="KW-0511">Multifunctional enzyme</keyword>
<evidence type="ECO:0000259" key="3">
    <source>
        <dbReference type="Pfam" id="PF17919"/>
    </source>
</evidence>
<dbReference type="InterPro" id="IPR043502">
    <property type="entry name" value="DNA/RNA_pol_sf"/>
</dbReference>
<evidence type="ECO:0000313" key="6">
    <source>
        <dbReference type="Proteomes" id="UP001151760"/>
    </source>
</evidence>
<dbReference type="Gene3D" id="3.30.70.270">
    <property type="match status" value="1"/>
</dbReference>
<proteinExistence type="predicted"/>
<evidence type="ECO:0000256" key="1">
    <source>
        <dbReference type="ARBA" id="ARBA00023268"/>
    </source>
</evidence>
<organism evidence="5 6">
    <name type="scientific">Tanacetum coccineum</name>
    <dbReference type="NCBI Taxonomy" id="301880"/>
    <lineage>
        <taxon>Eukaryota</taxon>
        <taxon>Viridiplantae</taxon>
        <taxon>Streptophyta</taxon>
        <taxon>Embryophyta</taxon>
        <taxon>Tracheophyta</taxon>
        <taxon>Spermatophyta</taxon>
        <taxon>Magnoliopsida</taxon>
        <taxon>eudicotyledons</taxon>
        <taxon>Gunneridae</taxon>
        <taxon>Pentapetalae</taxon>
        <taxon>asterids</taxon>
        <taxon>campanulids</taxon>
        <taxon>Asterales</taxon>
        <taxon>Asteraceae</taxon>
        <taxon>Asteroideae</taxon>
        <taxon>Anthemideae</taxon>
        <taxon>Anthemidinae</taxon>
        <taxon>Tanacetum</taxon>
    </lineage>
</organism>
<dbReference type="PANTHER" id="PTHR37984:SF5">
    <property type="entry name" value="PROTEIN NYNRIN-LIKE"/>
    <property type="match status" value="1"/>
</dbReference>